<dbReference type="Gene3D" id="1.20.5.1930">
    <property type="match status" value="1"/>
</dbReference>
<evidence type="ECO:0000256" key="9">
    <source>
        <dbReference type="SAM" id="Phobius"/>
    </source>
</evidence>
<dbReference type="InterPro" id="IPR050482">
    <property type="entry name" value="Sensor_HK_TwoCompSys"/>
</dbReference>
<feature type="transmembrane region" description="Helical" evidence="9">
    <location>
        <begin position="55"/>
        <end position="75"/>
    </location>
</feature>
<keyword evidence="12" id="KW-1185">Reference proteome</keyword>
<dbReference type="Gene3D" id="3.30.565.10">
    <property type="entry name" value="Histidine kinase-like ATPase, C-terminal domain"/>
    <property type="match status" value="1"/>
</dbReference>
<dbReference type="InterPro" id="IPR011712">
    <property type="entry name" value="Sig_transdc_His_kin_sub3_dim/P"/>
</dbReference>
<feature type="transmembrane region" description="Helical" evidence="9">
    <location>
        <begin position="174"/>
        <end position="197"/>
    </location>
</feature>
<evidence type="ECO:0000313" key="12">
    <source>
        <dbReference type="Proteomes" id="UP000542674"/>
    </source>
</evidence>
<keyword evidence="7" id="KW-0067">ATP-binding</keyword>
<reference evidence="11 12" key="1">
    <citation type="submission" date="2020-08" db="EMBL/GenBank/DDBJ databases">
        <title>Sequencing the genomes of 1000 actinobacteria strains.</title>
        <authorList>
            <person name="Klenk H.-P."/>
        </authorList>
    </citation>
    <scope>NUCLEOTIDE SEQUENCE [LARGE SCALE GENOMIC DNA]</scope>
    <source>
        <strain evidence="11 12">DSM 45084</strain>
    </source>
</reference>
<keyword evidence="9" id="KW-1133">Transmembrane helix</keyword>
<dbReference type="EMBL" id="JACHJS010000001">
    <property type="protein sequence ID" value="MBB4967276.1"/>
    <property type="molecule type" value="Genomic_DNA"/>
</dbReference>
<dbReference type="InterPro" id="IPR036890">
    <property type="entry name" value="HATPase_C_sf"/>
</dbReference>
<dbReference type="SMART" id="SM00387">
    <property type="entry name" value="HATPase_c"/>
    <property type="match status" value="1"/>
</dbReference>
<dbReference type="PANTHER" id="PTHR24421">
    <property type="entry name" value="NITRATE/NITRITE SENSOR PROTEIN NARX-RELATED"/>
    <property type="match status" value="1"/>
</dbReference>
<dbReference type="PANTHER" id="PTHR24421:SF10">
    <property type="entry name" value="NITRATE_NITRITE SENSOR PROTEIN NARQ"/>
    <property type="match status" value="1"/>
</dbReference>
<comment type="caution">
    <text evidence="11">The sequence shown here is derived from an EMBL/GenBank/DDBJ whole genome shotgun (WGS) entry which is preliminary data.</text>
</comment>
<dbReference type="Proteomes" id="UP000542674">
    <property type="component" value="Unassembled WGS sequence"/>
</dbReference>
<name>A0A7W7WXN8_9PSEU</name>
<dbReference type="Pfam" id="PF13796">
    <property type="entry name" value="Sensor"/>
    <property type="match status" value="1"/>
</dbReference>
<evidence type="ECO:0000256" key="2">
    <source>
        <dbReference type="ARBA" id="ARBA00012438"/>
    </source>
</evidence>
<dbReference type="InterPro" id="IPR025828">
    <property type="entry name" value="Put_sensor_dom"/>
</dbReference>
<evidence type="ECO:0000256" key="3">
    <source>
        <dbReference type="ARBA" id="ARBA00022553"/>
    </source>
</evidence>
<dbReference type="Pfam" id="PF07730">
    <property type="entry name" value="HisKA_3"/>
    <property type="match status" value="1"/>
</dbReference>
<dbReference type="EC" id="2.7.13.3" evidence="2"/>
<organism evidence="11 12">
    <name type="scientific">Saccharothrix violaceirubra</name>
    <dbReference type="NCBI Taxonomy" id="413306"/>
    <lineage>
        <taxon>Bacteria</taxon>
        <taxon>Bacillati</taxon>
        <taxon>Actinomycetota</taxon>
        <taxon>Actinomycetes</taxon>
        <taxon>Pseudonocardiales</taxon>
        <taxon>Pseudonocardiaceae</taxon>
        <taxon>Saccharothrix</taxon>
    </lineage>
</organism>
<evidence type="ECO:0000256" key="1">
    <source>
        <dbReference type="ARBA" id="ARBA00000085"/>
    </source>
</evidence>
<feature type="transmembrane region" description="Helical" evidence="9">
    <location>
        <begin position="123"/>
        <end position="154"/>
    </location>
</feature>
<keyword evidence="4" id="KW-0808">Transferase</keyword>
<keyword evidence="9" id="KW-0472">Membrane</keyword>
<gene>
    <name evidence="11" type="ORF">F4559_004635</name>
</gene>
<evidence type="ECO:0000259" key="10">
    <source>
        <dbReference type="SMART" id="SM00387"/>
    </source>
</evidence>
<evidence type="ECO:0000256" key="4">
    <source>
        <dbReference type="ARBA" id="ARBA00022679"/>
    </source>
</evidence>
<keyword evidence="5" id="KW-0547">Nucleotide-binding</keyword>
<dbReference type="GO" id="GO:0016020">
    <property type="term" value="C:membrane"/>
    <property type="evidence" value="ECO:0007669"/>
    <property type="project" value="InterPro"/>
</dbReference>
<dbReference type="CDD" id="cd16917">
    <property type="entry name" value="HATPase_UhpB-NarQ-NarX-like"/>
    <property type="match status" value="1"/>
</dbReference>
<evidence type="ECO:0000256" key="5">
    <source>
        <dbReference type="ARBA" id="ARBA00022741"/>
    </source>
</evidence>
<keyword evidence="3" id="KW-0597">Phosphoprotein</keyword>
<dbReference type="GO" id="GO:0000155">
    <property type="term" value="F:phosphorelay sensor kinase activity"/>
    <property type="evidence" value="ECO:0007669"/>
    <property type="project" value="InterPro"/>
</dbReference>
<keyword evidence="6 11" id="KW-0418">Kinase</keyword>
<feature type="transmembrane region" description="Helical" evidence="9">
    <location>
        <begin position="26"/>
        <end position="49"/>
    </location>
</feature>
<dbReference type="AlphaFoldDB" id="A0A7W7WXN8"/>
<dbReference type="InterPro" id="IPR003594">
    <property type="entry name" value="HATPase_dom"/>
</dbReference>
<evidence type="ECO:0000256" key="8">
    <source>
        <dbReference type="ARBA" id="ARBA00023012"/>
    </source>
</evidence>
<feature type="domain" description="Histidine kinase/HSP90-like ATPase" evidence="10">
    <location>
        <begin position="331"/>
        <end position="425"/>
    </location>
</feature>
<accession>A0A7W7WXN8</accession>
<dbReference type="RefSeq" id="WP_221447351.1">
    <property type="nucleotide sequence ID" value="NZ_BAABAI010000009.1"/>
</dbReference>
<dbReference type="GO" id="GO:0005524">
    <property type="term" value="F:ATP binding"/>
    <property type="evidence" value="ECO:0007669"/>
    <property type="project" value="UniProtKB-KW"/>
</dbReference>
<dbReference type="SUPFAM" id="SSF55874">
    <property type="entry name" value="ATPase domain of HSP90 chaperone/DNA topoisomerase II/histidine kinase"/>
    <property type="match status" value="1"/>
</dbReference>
<evidence type="ECO:0000256" key="6">
    <source>
        <dbReference type="ARBA" id="ARBA00022777"/>
    </source>
</evidence>
<protein>
    <recommendedName>
        <fullName evidence="2">histidine kinase</fullName>
        <ecNumber evidence="2">2.7.13.3</ecNumber>
    </recommendedName>
</protein>
<keyword evidence="8" id="KW-0902">Two-component regulatory system</keyword>
<evidence type="ECO:0000313" key="11">
    <source>
        <dbReference type="EMBL" id="MBB4967276.1"/>
    </source>
</evidence>
<dbReference type="GO" id="GO:0046983">
    <property type="term" value="F:protein dimerization activity"/>
    <property type="evidence" value="ECO:0007669"/>
    <property type="project" value="InterPro"/>
</dbReference>
<proteinExistence type="predicted"/>
<evidence type="ECO:0000256" key="7">
    <source>
        <dbReference type="ARBA" id="ARBA00022840"/>
    </source>
</evidence>
<sequence>MTAGDVRMPRSGVLSTVVREPLSRRAWLATMHLAVGAPLASITALALVVLGVVSAMLALTVVGSLACLAGLVATVDAATTVQRTRFAAFLEIGIQVARRDPPDGSSTRRLIARLREQLTWRRVGYHLLAGLLAPLSAAVVLGSWVAGVVLPLFAVVRLVDGDYERSTGPVGLGLLGLSLLFAAPWAALGLSALDVLLARTLLERSARDVLAEKVESLVESRAGLMEAADAERRRIERDLHDGAQQQLTSLAMNLGIARQTLPDLEEPVRSVIVSAHEDAKSALADLRNLVRGLHPAVLDERGLDAALAGVCARSPVPVRLRVDVDVRPSAGIEAIAYFVVSESLTNIAKHAQAKSVEVSVRTVGGRAVGGRLSVEVVDDGVGGAVERDGSGLRGLRQRVAAVDGALVVDSRPGRGTTIRAELPCV</sequence>
<comment type="catalytic activity">
    <reaction evidence="1">
        <text>ATP + protein L-histidine = ADP + protein N-phospho-L-histidine.</text>
        <dbReference type="EC" id="2.7.13.3"/>
    </reaction>
</comment>
<keyword evidence="9" id="KW-0812">Transmembrane</keyword>
<dbReference type="Pfam" id="PF02518">
    <property type="entry name" value="HATPase_c"/>
    <property type="match status" value="1"/>
</dbReference>